<feature type="domain" description="MmyB-like transcription regulator ligand binding" evidence="1">
    <location>
        <begin position="12"/>
        <end position="53"/>
    </location>
</feature>
<evidence type="ECO:0000259" key="1">
    <source>
        <dbReference type="Pfam" id="PF17765"/>
    </source>
</evidence>
<accession>A0ABW3EL86</accession>
<dbReference type="RefSeq" id="WP_378298276.1">
    <property type="nucleotide sequence ID" value="NZ_JBHTJA010000017.1"/>
</dbReference>
<reference evidence="3" key="1">
    <citation type="journal article" date="2019" name="Int. J. Syst. Evol. Microbiol.">
        <title>The Global Catalogue of Microorganisms (GCM) 10K type strain sequencing project: providing services to taxonomists for standard genome sequencing and annotation.</title>
        <authorList>
            <consortium name="The Broad Institute Genomics Platform"/>
            <consortium name="The Broad Institute Genome Sequencing Center for Infectious Disease"/>
            <person name="Wu L."/>
            <person name="Ma J."/>
        </authorList>
    </citation>
    <scope>NUCLEOTIDE SEQUENCE [LARGE SCALE GENOMIC DNA]</scope>
    <source>
        <strain evidence="3">JCM 31202</strain>
    </source>
</reference>
<dbReference type="InterPro" id="IPR041413">
    <property type="entry name" value="MLTR_LBD"/>
</dbReference>
<name>A0ABW3EL86_9ACTN</name>
<dbReference type="Pfam" id="PF17765">
    <property type="entry name" value="MLTR_LBD"/>
    <property type="match status" value="1"/>
</dbReference>
<proteinExistence type="predicted"/>
<sequence length="62" mass="6788">MRGSAGSWTRPRTPPGRLDLGFETLRLPDDPDQALVAHTVEEGSPSQTALRLLAAWKAETRC</sequence>
<dbReference type="Proteomes" id="UP001596972">
    <property type="component" value="Unassembled WGS sequence"/>
</dbReference>
<gene>
    <name evidence="2" type="ORF">ACFQ11_12000</name>
</gene>
<keyword evidence="3" id="KW-1185">Reference proteome</keyword>
<protein>
    <recommendedName>
        <fullName evidence="1">MmyB-like transcription regulator ligand binding domain-containing protein</fullName>
    </recommendedName>
</protein>
<dbReference type="EMBL" id="JBHTJA010000017">
    <property type="protein sequence ID" value="MFD0901118.1"/>
    <property type="molecule type" value="Genomic_DNA"/>
</dbReference>
<comment type="caution">
    <text evidence="2">The sequence shown here is derived from an EMBL/GenBank/DDBJ whole genome shotgun (WGS) entry which is preliminary data.</text>
</comment>
<evidence type="ECO:0000313" key="3">
    <source>
        <dbReference type="Proteomes" id="UP001596972"/>
    </source>
</evidence>
<organism evidence="2 3">
    <name type="scientific">Actinomadura sediminis</name>
    <dbReference type="NCBI Taxonomy" id="1038904"/>
    <lineage>
        <taxon>Bacteria</taxon>
        <taxon>Bacillati</taxon>
        <taxon>Actinomycetota</taxon>
        <taxon>Actinomycetes</taxon>
        <taxon>Streptosporangiales</taxon>
        <taxon>Thermomonosporaceae</taxon>
        <taxon>Actinomadura</taxon>
    </lineage>
</organism>
<evidence type="ECO:0000313" key="2">
    <source>
        <dbReference type="EMBL" id="MFD0901118.1"/>
    </source>
</evidence>